<sequence>MSAATTQPRMPVPATTRRSSVETGTGNLRTSLVLTSSQPTRLGQYENTYQLAPRTPVSSCALQKILRETMAEALTGRDYGPEVGQLAKDLTEQVKRKARDQGPARYKYVCLVSIGPVGHSALCVASRCLWTPSTDTFAQHSFHNSSLYATAVLYAIYAE</sequence>
<gene>
    <name evidence="4 5" type="primary">LOC101856310</name>
</gene>
<dbReference type="PANTHER" id="PTHR21255:SF65">
    <property type="entry name" value="TCTEX1 DOMAIN-CONTAINING PROTEIN 2"/>
    <property type="match status" value="1"/>
</dbReference>
<feature type="region of interest" description="Disordered" evidence="2">
    <location>
        <begin position="1"/>
        <end position="28"/>
    </location>
</feature>
<dbReference type="GeneID" id="101856310"/>
<dbReference type="RefSeq" id="XP_012945628.1">
    <property type="nucleotide sequence ID" value="XM_013090174.1"/>
</dbReference>
<evidence type="ECO:0000256" key="1">
    <source>
        <dbReference type="ARBA" id="ARBA00005361"/>
    </source>
</evidence>
<reference evidence="4 5" key="1">
    <citation type="submission" date="2025-05" db="UniProtKB">
        <authorList>
            <consortium name="RefSeq"/>
        </authorList>
    </citation>
    <scope>IDENTIFICATION</scope>
</reference>
<protein>
    <submittedName>
        <fullName evidence="4 5">Tctex1 domain-containing protein 1</fullName>
    </submittedName>
</protein>
<feature type="compositionally biased region" description="Polar residues" evidence="2">
    <location>
        <begin position="16"/>
        <end position="28"/>
    </location>
</feature>
<accession>A0ABM0K9G9</accession>
<evidence type="ECO:0000256" key="2">
    <source>
        <dbReference type="SAM" id="MobiDB-lite"/>
    </source>
</evidence>
<dbReference type="Pfam" id="PF03645">
    <property type="entry name" value="Tctex-1"/>
    <property type="match status" value="1"/>
</dbReference>
<dbReference type="RefSeq" id="XP_005112077.2">
    <property type="nucleotide sequence ID" value="XM_005112020.2"/>
</dbReference>
<name>A0ABM0K9G9_APLCA</name>
<dbReference type="InterPro" id="IPR038586">
    <property type="entry name" value="Tctex-1-like_sf"/>
</dbReference>
<evidence type="ECO:0000313" key="4">
    <source>
        <dbReference type="RefSeq" id="XP_005112077.2"/>
    </source>
</evidence>
<evidence type="ECO:0000313" key="5">
    <source>
        <dbReference type="RefSeq" id="XP_012945628.1"/>
    </source>
</evidence>
<dbReference type="CDD" id="cd21451">
    <property type="entry name" value="DLC-like_TCTEX1D"/>
    <property type="match status" value="1"/>
</dbReference>
<comment type="similarity">
    <text evidence="1">Belongs to the dynein light chain Tctex-type family.</text>
</comment>
<dbReference type="PANTHER" id="PTHR21255">
    <property type="entry name" value="T-COMPLEX-ASSOCIATED-TESTIS-EXPRESSED 1/ DYNEIN LIGHT CHAIN"/>
    <property type="match status" value="1"/>
</dbReference>
<proteinExistence type="inferred from homology"/>
<evidence type="ECO:0000313" key="3">
    <source>
        <dbReference type="Proteomes" id="UP000694888"/>
    </source>
</evidence>
<dbReference type="Proteomes" id="UP000694888">
    <property type="component" value="Unplaced"/>
</dbReference>
<keyword evidence="3" id="KW-1185">Reference proteome</keyword>
<dbReference type="InterPro" id="IPR005334">
    <property type="entry name" value="Tctex-1-like"/>
</dbReference>
<organism evidence="3 4">
    <name type="scientific">Aplysia californica</name>
    <name type="common">California sea hare</name>
    <dbReference type="NCBI Taxonomy" id="6500"/>
    <lineage>
        <taxon>Eukaryota</taxon>
        <taxon>Metazoa</taxon>
        <taxon>Spiralia</taxon>
        <taxon>Lophotrochozoa</taxon>
        <taxon>Mollusca</taxon>
        <taxon>Gastropoda</taxon>
        <taxon>Heterobranchia</taxon>
        <taxon>Euthyneura</taxon>
        <taxon>Tectipleura</taxon>
        <taxon>Aplysiida</taxon>
        <taxon>Aplysioidea</taxon>
        <taxon>Aplysiidae</taxon>
        <taxon>Aplysia</taxon>
    </lineage>
</organism>
<dbReference type="Gene3D" id="3.30.1140.40">
    <property type="entry name" value="Tctex-1"/>
    <property type="match status" value="1"/>
</dbReference>